<name>A0A9N8R958_GIBZA</name>
<dbReference type="InterPro" id="IPR001128">
    <property type="entry name" value="Cyt_P450"/>
</dbReference>
<evidence type="ECO:0000313" key="1">
    <source>
        <dbReference type="EMBL" id="CAG1970254.1"/>
    </source>
</evidence>
<dbReference type="Pfam" id="PF00067">
    <property type="entry name" value="p450"/>
    <property type="match status" value="1"/>
</dbReference>
<dbReference type="EMBL" id="CAJPIJ010000082">
    <property type="protein sequence ID" value="CAG1970254.1"/>
    <property type="molecule type" value="Genomic_DNA"/>
</dbReference>
<reference evidence="1" key="1">
    <citation type="submission" date="2021-03" db="EMBL/GenBank/DDBJ databases">
        <authorList>
            <person name="Alouane T."/>
            <person name="Langin T."/>
            <person name="Bonhomme L."/>
        </authorList>
    </citation>
    <scope>NUCLEOTIDE SEQUENCE</scope>
    <source>
        <strain evidence="1">MDC_Fg202</strain>
    </source>
</reference>
<sequence length="71" mass="7675">MERTAECGFSSGRYTCLGKDMAILQVNKVIVELLCRFELSVVDPLNPWLASPTVSSFSDISGCESLSVEGS</sequence>
<comment type="caution">
    <text evidence="1">The sequence shown here is derived from an EMBL/GenBank/DDBJ whole genome shotgun (WGS) entry which is preliminary data.</text>
</comment>
<proteinExistence type="predicted"/>
<evidence type="ECO:0000313" key="2">
    <source>
        <dbReference type="Proteomes" id="UP000746612"/>
    </source>
</evidence>
<protein>
    <submittedName>
        <fullName evidence="1">Uncharacterized protein</fullName>
    </submittedName>
</protein>
<dbReference type="Proteomes" id="UP000746612">
    <property type="component" value="Unassembled WGS sequence"/>
</dbReference>
<dbReference type="Gene3D" id="1.10.630.10">
    <property type="entry name" value="Cytochrome P450"/>
    <property type="match status" value="1"/>
</dbReference>
<dbReference type="GO" id="GO:0005506">
    <property type="term" value="F:iron ion binding"/>
    <property type="evidence" value="ECO:0007669"/>
    <property type="project" value="InterPro"/>
</dbReference>
<accession>A0A9N8R958</accession>
<dbReference type="GO" id="GO:0016705">
    <property type="term" value="F:oxidoreductase activity, acting on paired donors, with incorporation or reduction of molecular oxygen"/>
    <property type="evidence" value="ECO:0007669"/>
    <property type="project" value="InterPro"/>
</dbReference>
<dbReference type="AlphaFoldDB" id="A0A9N8R958"/>
<gene>
    <name evidence="1" type="ORF">MDCFG202_LOCUS85965</name>
</gene>
<dbReference type="InterPro" id="IPR036396">
    <property type="entry name" value="Cyt_P450_sf"/>
</dbReference>
<organism evidence="1 2">
    <name type="scientific">Gibberella zeae</name>
    <name type="common">Wheat head blight fungus</name>
    <name type="synonym">Fusarium graminearum</name>
    <dbReference type="NCBI Taxonomy" id="5518"/>
    <lineage>
        <taxon>Eukaryota</taxon>
        <taxon>Fungi</taxon>
        <taxon>Dikarya</taxon>
        <taxon>Ascomycota</taxon>
        <taxon>Pezizomycotina</taxon>
        <taxon>Sordariomycetes</taxon>
        <taxon>Hypocreomycetidae</taxon>
        <taxon>Hypocreales</taxon>
        <taxon>Nectriaceae</taxon>
        <taxon>Fusarium</taxon>
    </lineage>
</organism>
<dbReference type="GO" id="GO:0020037">
    <property type="term" value="F:heme binding"/>
    <property type="evidence" value="ECO:0007669"/>
    <property type="project" value="InterPro"/>
</dbReference>
<dbReference type="SUPFAM" id="SSF48264">
    <property type="entry name" value="Cytochrome P450"/>
    <property type="match status" value="1"/>
</dbReference>
<dbReference type="GO" id="GO:0004497">
    <property type="term" value="F:monooxygenase activity"/>
    <property type="evidence" value="ECO:0007669"/>
    <property type="project" value="InterPro"/>
</dbReference>